<feature type="transmembrane region" description="Helical" evidence="1">
    <location>
        <begin position="6"/>
        <end position="25"/>
    </location>
</feature>
<dbReference type="RefSeq" id="XP_019330998.1">
    <property type="nucleotide sequence ID" value="XM_019475453.1"/>
</dbReference>
<evidence type="ECO:0000313" key="2">
    <source>
        <dbReference type="CGD" id="CAL0000192173"/>
    </source>
</evidence>
<dbReference type="EMBL" id="CP017628">
    <property type="protein sequence ID" value="AOW30094.1"/>
    <property type="molecule type" value="Genomic_DNA"/>
</dbReference>
<evidence type="ECO:0000256" key="1">
    <source>
        <dbReference type="SAM" id="Phobius"/>
    </source>
</evidence>
<accession>A0A1D8PPN4</accession>
<dbReference type="GeneID" id="30515332"/>
<reference evidence="3 4" key="1">
    <citation type="journal article" date="2004" name="Proc. Natl. Acad. Sci. U.S.A.">
        <title>The diploid genome sequence of Candida albicans.</title>
        <authorList>
            <person name="Jones T."/>
            <person name="Federspiel N.A."/>
            <person name="Chibana H."/>
            <person name="Dungan J."/>
            <person name="Kalman S."/>
            <person name="Magee B.B."/>
            <person name="Newport G."/>
            <person name="Thorstenson Y.R."/>
            <person name="Agabian N."/>
            <person name="Magee P.T."/>
            <person name="Davis R.W."/>
            <person name="Scherer S."/>
        </authorList>
    </citation>
    <scope>NUCLEOTIDE SEQUENCE [LARGE SCALE GENOMIC DNA]</scope>
    <source>
        <strain evidence="4">SC5314 / ATCC MYA-2876</strain>
    </source>
</reference>
<name>A0A1D8PPN4_CANAL</name>
<keyword evidence="1" id="KW-1133">Transmembrane helix</keyword>
<dbReference type="Proteomes" id="UP000000559">
    <property type="component" value="Chromosome 6"/>
</dbReference>
<protein>
    <submittedName>
        <fullName evidence="3">Proteolipid ATPase</fullName>
    </submittedName>
</protein>
<dbReference type="KEGG" id="cal:CAALFM_C601530CA"/>
<gene>
    <name evidence="2" type="primary">PMP1</name>
    <name evidence="3" type="ordered locus">CAALFM_C601530CA</name>
    <name evidence="2" type="ordered locus">orf19.3432.1</name>
</gene>
<evidence type="ECO:0000313" key="4">
    <source>
        <dbReference type="Proteomes" id="UP000000559"/>
    </source>
</evidence>
<keyword evidence="1" id="KW-0812">Transmembrane</keyword>
<dbReference type="InParanoid" id="A0A1D8PPN4"/>
<dbReference type="SMR" id="A0A1D8PPN4"/>
<reference evidence="3 4" key="2">
    <citation type="journal article" date="2007" name="Genome Biol.">
        <title>Assembly of the Candida albicans genome into sixteen supercontigs aligned on the eight chromosomes.</title>
        <authorList>
            <person name="van het Hoog M."/>
            <person name="Rast T.J."/>
            <person name="Martchenko M."/>
            <person name="Grindle S."/>
            <person name="Dignard D."/>
            <person name="Hogues H."/>
            <person name="Cuomo C."/>
            <person name="Berriman M."/>
            <person name="Scherer S."/>
            <person name="Magee B.B."/>
            <person name="Whiteway M."/>
            <person name="Chibana H."/>
            <person name="Nantel A."/>
            <person name="Magee P.T."/>
        </authorList>
    </citation>
    <scope>GENOME REANNOTATION</scope>
    <source>
        <strain evidence="4">SC5314 / ATCC MYA-2876</strain>
    </source>
</reference>
<organism evidence="3 4">
    <name type="scientific">Candida albicans (strain SC5314 / ATCC MYA-2876)</name>
    <name type="common">Yeast</name>
    <dbReference type="NCBI Taxonomy" id="237561"/>
    <lineage>
        <taxon>Eukaryota</taxon>
        <taxon>Fungi</taxon>
        <taxon>Dikarya</taxon>
        <taxon>Ascomycota</taxon>
        <taxon>Saccharomycotina</taxon>
        <taxon>Pichiomycetes</taxon>
        <taxon>Debaryomycetaceae</taxon>
        <taxon>Candida/Lodderomyces clade</taxon>
        <taxon>Candida</taxon>
    </lineage>
</organism>
<keyword evidence="1" id="KW-0472">Membrane</keyword>
<keyword evidence="4" id="KW-1185">Reference proteome</keyword>
<dbReference type="STRING" id="237561.A0A1D8PPN4"/>
<dbReference type="CGD" id="CAL0000192173">
    <property type="gene designation" value="PMP1"/>
</dbReference>
<sequence length="38" mass="4320">MLPPGVILVFCLIFVAFLLVSGVFIQKKLKARKAQQRF</sequence>
<dbReference type="VEuPathDB" id="FungiDB:C6_01530C_A"/>
<reference evidence="3 4" key="3">
    <citation type="journal article" date="2013" name="Genome Biol.">
        <title>Assembly of a phased diploid Candida albicans genome facilitates allele-specific measurements and provides a simple model for repeat and indel structure.</title>
        <authorList>
            <person name="Muzzey D."/>
            <person name="Schwartz K."/>
            <person name="Weissman J.S."/>
            <person name="Sherlock G."/>
        </authorList>
    </citation>
    <scope>NUCLEOTIDE SEQUENCE [LARGE SCALE GENOMIC DNA]</scope>
    <source>
        <strain evidence="4">SC5314 / ATCC MYA-2876</strain>
    </source>
</reference>
<evidence type="ECO:0000313" key="3">
    <source>
        <dbReference type="EMBL" id="AOW30094.1"/>
    </source>
</evidence>
<proteinExistence type="predicted"/>
<dbReference type="AlphaFoldDB" id="A0A1D8PPN4"/>